<dbReference type="InterPro" id="IPR036259">
    <property type="entry name" value="MFS_trans_sf"/>
</dbReference>
<evidence type="ECO:0000256" key="6">
    <source>
        <dbReference type="ARBA" id="ARBA00023136"/>
    </source>
</evidence>
<evidence type="ECO:0000313" key="10">
    <source>
        <dbReference type="Proteomes" id="UP000245341"/>
    </source>
</evidence>
<dbReference type="Proteomes" id="UP000245341">
    <property type="component" value="Unplaced"/>
</dbReference>
<dbReference type="OrthoDB" id="10262656at2759"/>
<accession>A0A2U3XPN9</accession>
<dbReference type="PANTHER" id="PTHR23504">
    <property type="entry name" value="MAJOR FACILITATOR SUPERFAMILY DOMAIN-CONTAINING PROTEIN 10"/>
    <property type="match status" value="1"/>
</dbReference>
<dbReference type="SUPFAM" id="SSF103473">
    <property type="entry name" value="MFS general substrate transporter"/>
    <property type="match status" value="1"/>
</dbReference>
<evidence type="ECO:0000256" key="3">
    <source>
        <dbReference type="ARBA" id="ARBA00022448"/>
    </source>
</evidence>
<feature type="domain" description="Major facilitator superfamily (MFS) profile" evidence="9">
    <location>
        <begin position="45"/>
        <end position="465"/>
    </location>
</feature>
<keyword evidence="10" id="KW-1185">Reference proteome</keyword>
<dbReference type="GO" id="GO:0016020">
    <property type="term" value="C:membrane"/>
    <property type="evidence" value="ECO:0007669"/>
    <property type="project" value="UniProtKB-SubCell"/>
</dbReference>
<feature type="region of interest" description="Disordered" evidence="7">
    <location>
        <begin position="233"/>
        <end position="265"/>
    </location>
</feature>
<proteinExistence type="inferred from homology"/>
<dbReference type="CDD" id="cd17390">
    <property type="entry name" value="MFS_MFSD9"/>
    <property type="match status" value="1"/>
</dbReference>
<comment type="similarity">
    <text evidence="2">Belongs to the major facilitator superfamily.</text>
</comment>
<dbReference type="CTD" id="84804"/>
<evidence type="ECO:0000256" key="2">
    <source>
        <dbReference type="ARBA" id="ARBA00008335"/>
    </source>
</evidence>
<evidence type="ECO:0000259" key="9">
    <source>
        <dbReference type="PROSITE" id="PS50850"/>
    </source>
</evidence>
<dbReference type="InterPro" id="IPR011701">
    <property type="entry name" value="MFS"/>
</dbReference>
<dbReference type="Gene3D" id="1.20.1250.20">
    <property type="entry name" value="MFS general substrate transporter like domains"/>
    <property type="match status" value="1"/>
</dbReference>
<evidence type="ECO:0000256" key="1">
    <source>
        <dbReference type="ARBA" id="ARBA00004141"/>
    </source>
</evidence>
<organism evidence="10 11">
    <name type="scientific">Leptonychotes weddellii</name>
    <name type="common">Weddell seal</name>
    <name type="synonym">Otaria weddellii</name>
    <dbReference type="NCBI Taxonomy" id="9713"/>
    <lineage>
        <taxon>Eukaryota</taxon>
        <taxon>Metazoa</taxon>
        <taxon>Chordata</taxon>
        <taxon>Craniata</taxon>
        <taxon>Vertebrata</taxon>
        <taxon>Euteleostomi</taxon>
        <taxon>Mammalia</taxon>
        <taxon>Eutheria</taxon>
        <taxon>Laurasiatheria</taxon>
        <taxon>Carnivora</taxon>
        <taxon>Caniformia</taxon>
        <taxon>Pinnipedia</taxon>
        <taxon>Phocidae</taxon>
        <taxon>Monachinae</taxon>
        <taxon>Lobodontini</taxon>
        <taxon>Leptonychotes</taxon>
    </lineage>
</organism>
<keyword evidence="3" id="KW-0813">Transport</keyword>
<feature type="transmembrane region" description="Helical" evidence="8">
    <location>
        <begin position="286"/>
        <end position="305"/>
    </location>
</feature>
<dbReference type="KEGG" id="lww:102726700"/>
<evidence type="ECO:0000256" key="7">
    <source>
        <dbReference type="SAM" id="MobiDB-lite"/>
    </source>
</evidence>
<evidence type="ECO:0000256" key="8">
    <source>
        <dbReference type="SAM" id="Phobius"/>
    </source>
</evidence>
<dbReference type="RefSeq" id="XP_006733449.1">
    <property type="nucleotide sequence ID" value="XM_006733386.2"/>
</dbReference>
<keyword evidence="4 8" id="KW-0812">Transmembrane</keyword>
<evidence type="ECO:0000256" key="5">
    <source>
        <dbReference type="ARBA" id="ARBA00022989"/>
    </source>
</evidence>
<evidence type="ECO:0000256" key="4">
    <source>
        <dbReference type="ARBA" id="ARBA00022692"/>
    </source>
</evidence>
<evidence type="ECO:0000313" key="11">
    <source>
        <dbReference type="RefSeq" id="XP_006733449.1"/>
    </source>
</evidence>
<feature type="transmembrane region" description="Helical" evidence="8">
    <location>
        <begin position="112"/>
        <end position="138"/>
    </location>
</feature>
<feature type="transmembrane region" description="Helical" evidence="8">
    <location>
        <begin position="408"/>
        <end position="430"/>
    </location>
</feature>
<dbReference type="Pfam" id="PF07690">
    <property type="entry name" value="MFS_1"/>
    <property type="match status" value="1"/>
</dbReference>
<name>A0A2U3XPN9_LEPWE</name>
<feature type="transmembrane region" description="Helical" evidence="8">
    <location>
        <begin position="168"/>
        <end position="190"/>
    </location>
</feature>
<dbReference type="GeneID" id="102726700"/>
<dbReference type="STRING" id="9713.A0A2U3XPN9"/>
<dbReference type="InterPro" id="IPR001958">
    <property type="entry name" value="Tet-R_TetA/multi-R_MdtG-like"/>
</dbReference>
<keyword evidence="6 8" id="KW-0472">Membrane</keyword>
<dbReference type="PROSITE" id="PS50850">
    <property type="entry name" value="MFS"/>
    <property type="match status" value="1"/>
</dbReference>
<feature type="transmembrane region" description="Helical" evidence="8">
    <location>
        <begin position="79"/>
        <end position="100"/>
    </location>
</feature>
<comment type="subcellular location">
    <subcellularLocation>
        <location evidence="1">Membrane</location>
        <topology evidence="1">Multi-pass membrane protein</topology>
    </subcellularLocation>
</comment>
<dbReference type="AlphaFoldDB" id="A0A2U3XPN9"/>
<feature type="transmembrane region" description="Helical" evidence="8">
    <location>
        <begin position="325"/>
        <end position="344"/>
    </location>
</feature>
<dbReference type="PRINTS" id="PR01035">
    <property type="entry name" value="TCRTETA"/>
</dbReference>
<dbReference type="GO" id="GO:0022857">
    <property type="term" value="F:transmembrane transporter activity"/>
    <property type="evidence" value="ECO:0007669"/>
    <property type="project" value="InterPro"/>
</dbReference>
<gene>
    <name evidence="11" type="primary">MFSD9</name>
</gene>
<sequence length="484" mass="50068">MESGGRRGLASAGGPVSATPMLRQDSGTGAEARARGPGAVGARRFLLCLYLVGFLDLFGVSMVVPLLSLHVKSLGASPTVAGIVGSSYGILQLFSSTLVGCWSDVVGKRSSLLVCILFSALGYLILGASTSVFLFALARVPVGIFKHTLSISRALLSDLVAEKERPLVIGQFNAASSVGFILGPMVGGYLTELDGGFYLTAFICFSVFILNAGLVWLFPWCEAKLSSAEKGLPARKDSAPWGRTDGHGQGAATPRQSTAGARPARPPWLEVASTLRDMKSLVFSETWDLFAVRLLMAVAVMLYYSNFVLALEERFGVRPRAAGYLISYSGALGALAGLALRPLLRLYRHDGRAILMHSSALTCLLLVLHAAARSVAVAVLCSSLLAVSTAVGRTCITDLQLAAGGARASGAVIGVGQSVTAVGRIIAPLLSGLAQEVSPCGPPSLGAVLALVAIFLMSLNRARYGGGGGGRGGGGGGSDKLKRA</sequence>
<dbReference type="InterPro" id="IPR020846">
    <property type="entry name" value="MFS_dom"/>
</dbReference>
<feature type="transmembrane region" description="Helical" evidence="8">
    <location>
        <begin position="442"/>
        <end position="459"/>
    </location>
</feature>
<feature type="region of interest" description="Disordered" evidence="7">
    <location>
        <begin position="1"/>
        <end position="22"/>
    </location>
</feature>
<dbReference type="PANTHER" id="PTHR23504:SF14">
    <property type="entry name" value="MAJOR FACILITATOR SUPERFAMILY DOMAIN-CONTAINING PROTEIN 9"/>
    <property type="match status" value="1"/>
</dbReference>
<reference evidence="11" key="1">
    <citation type="submission" date="2025-08" db="UniProtKB">
        <authorList>
            <consortium name="RefSeq"/>
        </authorList>
    </citation>
    <scope>IDENTIFICATION</scope>
    <source>
        <tissue evidence="11">Liver</tissue>
    </source>
</reference>
<keyword evidence="5 8" id="KW-1133">Transmembrane helix</keyword>
<protein>
    <submittedName>
        <fullName evidence="11">Major facilitator superfamily domain-containing protein 9</fullName>
    </submittedName>
</protein>
<feature type="transmembrane region" description="Helical" evidence="8">
    <location>
        <begin position="45"/>
        <end position="67"/>
    </location>
</feature>
<feature type="transmembrane region" description="Helical" evidence="8">
    <location>
        <begin position="196"/>
        <end position="218"/>
    </location>
</feature>